<protein>
    <recommendedName>
        <fullName evidence="2">FAD synthase</fullName>
        <ecNumber evidence="2">2.7.7.2</ecNumber>
    </recommendedName>
</protein>
<dbReference type="EC" id="2.7.7.2" evidence="2"/>
<keyword evidence="8" id="KW-0274">FAD</keyword>
<evidence type="ECO:0000256" key="5">
    <source>
        <dbReference type="ARBA" id="ARBA00022679"/>
    </source>
</evidence>
<keyword evidence="11" id="KW-0812">Transmembrane</keyword>
<dbReference type="Pfam" id="PF06574">
    <property type="entry name" value="FAD_syn"/>
    <property type="match status" value="1"/>
</dbReference>
<dbReference type="GO" id="GO:0003919">
    <property type="term" value="F:FMN adenylyltransferase activity"/>
    <property type="evidence" value="ECO:0007669"/>
    <property type="project" value="UniProtKB-EC"/>
</dbReference>
<proteinExistence type="predicted"/>
<keyword evidence="6" id="KW-0548">Nucleotidyltransferase</keyword>
<evidence type="ECO:0000256" key="1">
    <source>
        <dbReference type="ARBA" id="ARBA00004726"/>
    </source>
</evidence>
<name>A0A433HQH5_9BACI</name>
<dbReference type="GO" id="GO:0006747">
    <property type="term" value="P:FAD biosynthetic process"/>
    <property type="evidence" value="ECO:0007669"/>
    <property type="project" value="UniProtKB-UniPathway"/>
</dbReference>
<dbReference type="UniPathway" id="UPA00277">
    <property type="reaction ID" value="UER00407"/>
</dbReference>
<dbReference type="InterPro" id="IPR014729">
    <property type="entry name" value="Rossmann-like_a/b/a_fold"/>
</dbReference>
<keyword evidence="14" id="KW-1185">Reference proteome</keyword>
<comment type="pathway">
    <text evidence="1">Cofactor biosynthesis; FAD biosynthesis; FAD from FMN: step 1/1.</text>
</comment>
<evidence type="ECO:0000256" key="10">
    <source>
        <dbReference type="ARBA" id="ARBA00049494"/>
    </source>
</evidence>
<evidence type="ECO:0000256" key="8">
    <source>
        <dbReference type="ARBA" id="ARBA00022827"/>
    </source>
</evidence>
<dbReference type="AlphaFoldDB" id="A0A433HQH5"/>
<evidence type="ECO:0000256" key="11">
    <source>
        <dbReference type="SAM" id="Phobius"/>
    </source>
</evidence>
<dbReference type="GO" id="GO:0009231">
    <property type="term" value="P:riboflavin biosynthetic process"/>
    <property type="evidence" value="ECO:0007669"/>
    <property type="project" value="InterPro"/>
</dbReference>
<evidence type="ECO:0000256" key="4">
    <source>
        <dbReference type="ARBA" id="ARBA00022643"/>
    </source>
</evidence>
<dbReference type="GO" id="GO:0005524">
    <property type="term" value="F:ATP binding"/>
    <property type="evidence" value="ECO:0007669"/>
    <property type="project" value="UniProtKB-KW"/>
</dbReference>
<keyword evidence="4" id="KW-0288">FMN</keyword>
<evidence type="ECO:0000256" key="2">
    <source>
        <dbReference type="ARBA" id="ARBA00012393"/>
    </source>
</evidence>
<evidence type="ECO:0000256" key="7">
    <source>
        <dbReference type="ARBA" id="ARBA00022741"/>
    </source>
</evidence>
<comment type="catalytic activity">
    <reaction evidence="10">
        <text>FMN + ATP + H(+) = FAD + diphosphate</text>
        <dbReference type="Rhea" id="RHEA:17237"/>
        <dbReference type="ChEBI" id="CHEBI:15378"/>
        <dbReference type="ChEBI" id="CHEBI:30616"/>
        <dbReference type="ChEBI" id="CHEBI:33019"/>
        <dbReference type="ChEBI" id="CHEBI:57692"/>
        <dbReference type="ChEBI" id="CHEBI:58210"/>
        <dbReference type="EC" id="2.7.7.2"/>
    </reaction>
</comment>
<reference evidence="13 14" key="1">
    <citation type="submission" date="2018-12" db="EMBL/GenBank/DDBJ databases">
        <title>Bacillus chawlae sp. nov., Bacillus glennii sp. nov., and Bacillus saganii sp. nov. Isolated from the Vehicle Assembly Building at Kennedy Space Center where the Viking Spacecraft were Assembled.</title>
        <authorList>
            <person name="Seuylemezian A."/>
            <person name="Vaishampayan P."/>
        </authorList>
    </citation>
    <scope>NUCLEOTIDE SEQUENCE [LARGE SCALE GENOMIC DNA]</scope>
    <source>
        <strain evidence="13 14">L5</strain>
    </source>
</reference>
<evidence type="ECO:0000313" key="13">
    <source>
        <dbReference type="EMBL" id="RUQ30606.1"/>
    </source>
</evidence>
<keyword evidence="11" id="KW-0472">Membrane</keyword>
<sequence length="53" mass="5979">MCKKLLQFSSALSRLQPQDLIEYFLILLNIKHVVVGFAYKFGSKGAGTPEHLK</sequence>
<keyword evidence="9" id="KW-0067">ATP-binding</keyword>
<feature type="transmembrane region" description="Helical" evidence="11">
    <location>
        <begin position="20"/>
        <end position="39"/>
    </location>
</feature>
<evidence type="ECO:0000259" key="12">
    <source>
        <dbReference type="Pfam" id="PF06574"/>
    </source>
</evidence>
<evidence type="ECO:0000256" key="6">
    <source>
        <dbReference type="ARBA" id="ARBA00022695"/>
    </source>
</evidence>
<dbReference type="Gene3D" id="3.40.50.620">
    <property type="entry name" value="HUPs"/>
    <property type="match status" value="1"/>
</dbReference>
<dbReference type="Proteomes" id="UP000267430">
    <property type="component" value="Unassembled WGS sequence"/>
</dbReference>
<keyword evidence="5" id="KW-0808">Transferase</keyword>
<comment type="caution">
    <text evidence="13">The sequence shown here is derived from an EMBL/GenBank/DDBJ whole genome shotgun (WGS) entry which is preliminary data.</text>
</comment>
<keyword evidence="7" id="KW-0547">Nucleotide-binding</keyword>
<organism evidence="13 14">
    <name type="scientific">Peribacillus cavernae</name>
    <dbReference type="NCBI Taxonomy" id="1674310"/>
    <lineage>
        <taxon>Bacteria</taxon>
        <taxon>Bacillati</taxon>
        <taxon>Bacillota</taxon>
        <taxon>Bacilli</taxon>
        <taxon>Bacillales</taxon>
        <taxon>Bacillaceae</taxon>
        <taxon>Peribacillus</taxon>
    </lineage>
</organism>
<feature type="domain" description="FAD synthetase" evidence="12">
    <location>
        <begin position="5"/>
        <end position="53"/>
    </location>
</feature>
<dbReference type="OrthoDB" id="9803667at2"/>
<accession>A0A433HQH5</accession>
<dbReference type="RefSeq" id="WP_126864626.1">
    <property type="nucleotide sequence ID" value="NZ_JAUSTX010000001.1"/>
</dbReference>
<dbReference type="EMBL" id="RYZZ01000007">
    <property type="protein sequence ID" value="RUQ30606.1"/>
    <property type="molecule type" value="Genomic_DNA"/>
</dbReference>
<evidence type="ECO:0000256" key="9">
    <source>
        <dbReference type="ARBA" id="ARBA00022840"/>
    </source>
</evidence>
<dbReference type="InterPro" id="IPR015864">
    <property type="entry name" value="FAD_synthase"/>
</dbReference>
<evidence type="ECO:0000256" key="3">
    <source>
        <dbReference type="ARBA" id="ARBA00022630"/>
    </source>
</evidence>
<evidence type="ECO:0000313" key="14">
    <source>
        <dbReference type="Proteomes" id="UP000267430"/>
    </source>
</evidence>
<keyword evidence="3" id="KW-0285">Flavoprotein</keyword>
<gene>
    <name evidence="13" type="ORF">ELQ35_07310</name>
</gene>
<keyword evidence="11" id="KW-1133">Transmembrane helix</keyword>